<dbReference type="InterPro" id="IPR056798">
    <property type="entry name" value="ADH_Fe_C"/>
</dbReference>
<keyword evidence="1" id="KW-0560">Oxidoreductase</keyword>
<organism evidence="4 5">
    <name type="scientific">Thermoflexus hugenholtzii JAD2</name>
    <dbReference type="NCBI Taxonomy" id="877466"/>
    <lineage>
        <taxon>Bacteria</taxon>
        <taxon>Bacillati</taxon>
        <taxon>Chloroflexota</taxon>
        <taxon>Thermoflexia</taxon>
        <taxon>Thermoflexales</taxon>
        <taxon>Thermoflexaceae</taxon>
        <taxon>Thermoflexus</taxon>
    </lineage>
</organism>
<keyword evidence="5" id="KW-1185">Reference proteome</keyword>
<protein>
    <submittedName>
        <fullName evidence="4">Alcohol dehydrogenase, class IV</fullName>
    </submittedName>
</protein>
<dbReference type="FunFam" id="3.40.50.1970:FF:000003">
    <property type="entry name" value="Alcohol dehydrogenase, iron-containing"/>
    <property type="match status" value="1"/>
</dbReference>
<dbReference type="InterPro" id="IPR001670">
    <property type="entry name" value="ADH_Fe/GldA"/>
</dbReference>
<dbReference type="Pfam" id="PF25137">
    <property type="entry name" value="ADH_Fe_C"/>
    <property type="match status" value="1"/>
</dbReference>
<dbReference type="FunFam" id="1.20.1090.10:FF:000001">
    <property type="entry name" value="Aldehyde-alcohol dehydrogenase"/>
    <property type="match status" value="1"/>
</dbReference>
<dbReference type="RefSeq" id="WP_088572117.1">
    <property type="nucleotide sequence ID" value="NZ_FYEK01000066.1"/>
</dbReference>
<feature type="domain" description="Alcohol dehydrogenase iron-type/glycerol dehydrogenase GldA" evidence="2">
    <location>
        <begin position="7"/>
        <end position="172"/>
    </location>
</feature>
<reference evidence="5" key="1">
    <citation type="submission" date="2017-06" db="EMBL/GenBank/DDBJ databases">
        <authorList>
            <person name="Varghese N."/>
            <person name="Submissions S."/>
        </authorList>
    </citation>
    <scope>NUCLEOTIDE SEQUENCE [LARGE SCALE GENOMIC DNA]</scope>
    <source>
        <strain evidence="5">JAD2</strain>
    </source>
</reference>
<dbReference type="GO" id="GO:0046872">
    <property type="term" value="F:metal ion binding"/>
    <property type="evidence" value="ECO:0007669"/>
    <property type="project" value="InterPro"/>
</dbReference>
<dbReference type="Gene3D" id="1.20.1090.10">
    <property type="entry name" value="Dehydroquinate synthase-like - alpha domain"/>
    <property type="match status" value="1"/>
</dbReference>
<evidence type="ECO:0000256" key="1">
    <source>
        <dbReference type="ARBA" id="ARBA00023002"/>
    </source>
</evidence>
<dbReference type="FunCoup" id="A0A212RKD1">
    <property type="interactions" value="219"/>
</dbReference>
<dbReference type="CDD" id="cd14862">
    <property type="entry name" value="Fe-ADH-like"/>
    <property type="match status" value="1"/>
</dbReference>
<dbReference type="PANTHER" id="PTHR11496:SF83">
    <property type="entry name" value="HYDROXYACID-OXOACID TRANSHYDROGENASE, MITOCHONDRIAL"/>
    <property type="match status" value="1"/>
</dbReference>
<evidence type="ECO:0000313" key="4">
    <source>
        <dbReference type="EMBL" id="SNB72919.1"/>
    </source>
</evidence>
<evidence type="ECO:0000259" key="2">
    <source>
        <dbReference type="Pfam" id="PF00465"/>
    </source>
</evidence>
<dbReference type="PANTHER" id="PTHR11496">
    <property type="entry name" value="ALCOHOL DEHYDROGENASE"/>
    <property type="match status" value="1"/>
</dbReference>
<dbReference type="SUPFAM" id="SSF56796">
    <property type="entry name" value="Dehydroquinate synthase-like"/>
    <property type="match status" value="1"/>
</dbReference>
<dbReference type="Pfam" id="PF00465">
    <property type="entry name" value="Fe-ADH"/>
    <property type="match status" value="1"/>
</dbReference>
<dbReference type="EMBL" id="FYEK01000066">
    <property type="protein sequence ID" value="SNB72919.1"/>
    <property type="molecule type" value="Genomic_DNA"/>
</dbReference>
<dbReference type="InterPro" id="IPR018211">
    <property type="entry name" value="ADH_Fe_CS"/>
</dbReference>
<dbReference type="AlphaFoldDB" id="A0A212RKD1"/>
<name>A0A212RKD1_9CHLR</name>
<dbReference type="PROSITE" id="PS00060">
    <property type="entry name" value="ADH_IRON_2"/>
    <property type="match status" value="1"/>
</dbReference>
<gene>
    <name evidence="4" type="ORF">SAMN02746019_00016780</name>
</gene>
<dbReference type="Gene3D" id="3.40.50.1970">
    <property type="match status" value="1"/>
</dbReference>
<sequence length="388" mass="42724">MWFFKTPEIVFGEDALFYLEELRGQRAFVITDAQLRRLGLVRQVEEHLRRAGMEVHVFDMVEPNPTVDLVRIGADVIRAFNPDWIVAVGGGSVIDAAKAIWVLFERPDLDPLAISPMEPLGLRRRARLVAIPTTSGTGSEATWAIVLTDPRARRKLGVGSRENMPDIAIVDPAMAMDLPPRLTADTGMDALSHALEGYVSTWRNPFSDAMCLHAARLIFAYLPRAYRDGARDPEARAHMHLAATMAGIGFGNAMVGLAHSLGHALGARFDIPHGRAVGLFLPYVIEFNARVAADRYAHLLQAIGRPSPNGPEAAFQLSRTVLELLETLEQPQTVAACGIPRDDFEADLPTLVEYALEDPSTLTNPRSPTAEEVEHLLLYAYEGKMVDF</sequence>
<accession>A0A212RKD1</accession>
<dbReference type="Proteomes" id="UP000197025">
    <property type="component" value="Unassembled WGS sequence"/>
</dbReference>
<evidence type="ECO:0000313" key="5">
    <source>
        <dbReference type="Proteomes" id="UP000197025"/>
    </source>
</evidence>
<dbReference type="PROSITE" id="PS00913">
    <property type="entry name" value="ADH_IRON_1"/>
    <property type="match status" value="1"/>
</dbReference>
<dbReference type="InParanoid" id="A0A212RKD1"/>
<dbReference type="InterPro" id="IPR039697">
    <property type="entry name" value="Alcohol_dehydrogenase_Fe"/>
</dbReference>
<feature type="domain" description="Fe-containing alcohol dehydrogenase-like C-terminal" evidence="3">
    <location>
        <begin position="183"/>
        <end position="380"/>
    </location>
</feature>
<dbReference type="GO" id="GO:0004022">
    <property type="term" value="F:alcohol dehydrogenase (NAD+) activity"/>
    <property type="evidence" value="ECO:0007669"/>
    <property type="project" value="UniProtKB-ARBA"/>
</dbReference>
<proteinExistence type="predicted"/>
<dbReference type="OrthoDB" id="9815791at2"/>
<evidence type="ECO:0000259" key="3">
    <source>
        <dbReference type="Pfam" id="PF25137"/>
    </source>
</evidence>